<feature type="compositionally biased region" description="Low complexity" evidence="2">
    <location>
        <begin position="36"/>
        <end position="55"/>
    </location>
</feature>
<reference evidence="5 6" key="1">
    <citation type="journal article" date="2017" name="BMC Genomics">
        <title>Comparative genomic and phylogenomic analyses of the Bifidobacteriaceae family.</title>
        <authorList>
            <person name="Lugli G.A."/>
            <person name="Milani C."/>
            <person name="Turroni F."/>
            <person name="Duranti S."/>
            <person name="Mancabelli L."/>
            <person name="Mangifesta M."/>
            <person name="Ferrario C."/>
            <person name="Modesto M."/>
            <person name="Mattarelli P."/>
            <person name="Jiri K."/>
            <person name="van Sinderen D."/>
            <person name="Ventura M."/>
        </authorList>
    </citation>
    <scope>NUCLEOTIDE SEQUENCE [LARGE SCALE GENOMIC DNA]</scope>
    <source>
        <strain evidence="5 6">DSM 24762</strain>
    </source>
</reference>
<dbReference type="PANTHER" id="PTHR33392">
    <property type="entry name" value="POLYISOPRENYL-TEICHOIC ACID--PEPTIDOGLYCAN TEICHOIC ACID TRANSFERASE TAGU"/>
    <property type="match status" value="1"/>
</dbReference>
<sequence>MARILNENNENSAHTASNRRTERTGGSGSGSGSANGGSSAPSASSAHTSSSGSGPHTPPPSFAPVRSRTQRAGGQGTGSQTHAGQDGSASGSTPPAFSPRQSRPSRQSRGSSRTVSAAGYDAAPRFSPSEQRPRPSSPAVSSRGNNHSQGGGRNGGRIDHDSSSAARAYRGSRGGRILRRSIAIILALLLAFGGWLWFWVDGQLNRTIDLTPSSDNSGANSWLILGSDAREGQTLGSADAAGVTGFRNDTILVLTKPRSGPASLISIPRDSYVEVAGQGMKINGVAQYAGYDALIGTVEGITGTKIDHVAQIGFDGIASIVDALGGVELCYDSDVNDANSSLVWTAGCHVADGATSLAFARMRYSDPEGDIGRAKRQRQVISAIMKKSASVGTLANPAKAMKVASASFKALSVDKNASTATMLSMALAFRDATGAQGVTGSVYFDNLDYEPGGIGSAVHLDASRNTQLFQQLNDGSIAGGTTVGGYTG</sequence>
<keyword evidence="3" id="KW-1133">Transmembrane helix</keyword>
<dbReference type="RefSeq" id="WP_094726417.1">
    <property type="nucleotide sequence ID" value="NZ_JBHLWS010000013.1"/>
</dbReference>
<dbReference type="Gene3D" id="3.40.630.190">
    <property type="entry name" value="LCP protein"/>
    <property type="match status" value="1"/>
</dbReference>
<dbReference type="NCBIfam" id="TIGR00350">
    <property type="entry name" value="lytR_cpsA_psr"/>
    <property type="match status" value="1"/>
</dbReference>
<organism evidence="5 6">
    <name type="scientific">Alloscardovia macacae</name>
    <dbReference type="NCBI Taxonomy" id="1160091"/>
    <lineage>
        <taxon>Bacteria</taxon>
        <taxon>Bacillati</taxon>
        <taxon>Actinomycetota</taxon>
        <taxon>Actinomycetes</taxon>
        <taxon>Bifidobacteriales</taxon>
        <taxon>Bifidobacteriaceae</taxon>
        <taxon>Alloscardovia</taxon>
    </lineage>
</organism>
<feature type="compositionally biased region" description="Polar residues" evidence="2">
    <location>
        <begin position="1"/>
        <end position="18"/>
    </location>
</feature>
<keyword evidence="3" id="KW-0472">Membrane</keyword>
<keyword evidence="6" id="KW-1185">Reference proteome</keyword>
<feature type="domain" description="Cell envelope-related transcriptional attenuator" evidence="4">
    <location>
        <begin position="247"/>
        <end position="389"/>
    </location>
</feature>
<evidence type="ECO:0000259" key="4">
    <source>
        <dbReference type="Pfam" id="PF03816"/>
    </source>
</evidence>
<evidence type="ECO:0000313" key="6">
    <source>
        <dbReference type="Proteomes" id="UP000243657"/>
    </source>
</evidence>
<dbReference type="PANTHER" id="PTHR33392:SF6">
    <property type="entry name" value="POLYISOPRENYL-TEICHOIC ACID--PEPTIDOGLYCAN TEICHOIC ACID TRANSFERASE TAGU"/>
    <property type="match status" value="1"/>
</dbReference>
<name>A0A261F543_9BIFI</name>
<proteinExistence type="inferred from homology"/>
<protein>
    <submittedName>
        <fullName evidence="5">Transcriptional regulator</fullName>
    </submittedName>
</protein>
<evidence type="ECO:0000256" key="3">
    <source>
        <dbReference type="SAM" id="Phobius"/>
    </source>
</evidence>
<feature type="compositionally biased region" description="Low complexity" evidence="2">
    <location>
        <begin position="98"/>
        <end position="113"/>
    </location>
</feature>
<dbReference type="EMBL" id="MWWT01000005">
    <property type="protein sequence ID" value="OZG54269.1"/>
    <property type="molecule type" value="Genomic_DNA"/>
</dbReference>
<gene>
    <name evidence="5" type="ORF">ALMA_0730</name>
</gene>
<evidence type="ECO:0000256" key="1">
    <source>
        <dbReference type="ARBA" id="ARBA00006068"/>
    </source>
</evidence>
<evidence type="ECO:0000256" key="2">
    <source>
        <dbReference type="SAM" id="MobiDB-lite"/>
    </source>
</evidence>
<feature type="compositionally biased region" description="Gly residues" evidence="2">
    <location>
        <begin position="25"/>
        <end position="35"/>
    </location>
</feature>
<keyword evidence="3" id="KW-0812">Transmembrane</keyword>
<dbReference type="Pfam" id="PF03816">
    <property type="entry name" value="LytR_cpsA_psr"/>
    <property type="match status" value="1"/>
</dbReference>
<comment type="caution">
    <text evidence="5">The sequence shown here is derived from an EMBL/GenBank/DDBJ whole genome shotgun (WGS) entry which is preliminary data.</text>
</comment>
<evidence type="ECO:0000313" key="5">
    <source>
        <dbReference type="EMBL" id="OZG54269.1"/>
    </source>
</evidence>
<dbReference type="InterPro" id="IPR050922">
    <property type="entry name" value="LytR/CpsA/Psr_CW_biosynth"/>
</dbReference>
<dbReference type="AlphaFoldDB" id="A0A261F543"/>
<feature type="region of interest" description="Disordered" evidence="2">
    <location>
        <begin position="1"/>
        <end position="167"/>
    </location>
</feature>
<accession>A0A261F543</accession>
<dbReference type="InterPro" id="IPR004474">
    <property type="entry name" value="LytR_CpsA_psr"/>
</dbReference>
<feature type="transmembrane region" description="Helical" evidence="3">
    <location>
        <begin position="177"/>
        <end position="200"/>
    </location>
</feature>
<dbReference type="Proteomes" id="UP000243657">
    <property type="component" value="Unassembled WGS sequence"/>
</dbReference>
<comment type="similarity">
    <text evidence="1">Belongs to the LytR/CpsA/Psr (LCP) family.</text>
</comment>
<feature type="compositionally biased region" description="Polar residues" evidence="2">
    <location>
        <begin position="78"/>
        <end position="95"/>
    </location>
</feature>